<evidence type="ECO:0000313" key="3">
    <source>
        <dbReference type="Proteomes" id="UP000326396"/>
    </source>
</evidence>
<gene>
    <name evidence="2" type="ORF">E3N88_18582</name>
</gene>
<dbReference type="OrthoDB" id="1738808at2759"/>
<evidence type="ECO:0000313" key="2">
    <source>
        <dbReference type="EMBL" id="KAD4981911.1"/>
    </source>
</evidence>
<dbReference type="Proteomes" id="UP000326396">
    <property type="component" value="Linkage Group LG18"/>
</dbReference>
<accession>A0A5N6NKU4</accession>
<organism evidence="2 3">
    <name type="scientific">Mikania micrantha</name>
    <name type="common">bitter vine</name>
    <dbReference type="NCBI Taxonomy" id="192012"/>
    <lineage>
        <taxon>Eukaryota</taxon>
        <taxon>Viridiplantae</taxon>
        <taxon>Streptophyta</taxon>
        <taxon>Embryophyta</taxon>
        <taxon>Tracheophyta</taxon>
        <taxon>Spermatophyta</taxon>
        <taxon>Magnoliopsida</taxon>
        <taxon>eudicotyledons</taxon>
        <taxon>Gunneridae</taxon>
        <taxon>Pentapetalae</taxon>
        <taxon>asterids</taxon>
        <taxon>campanulids</taxon>
        <taxon>Asterales</taxon>
        <taxon>Asteraceae</taxon>
        <taxon>Asteroideae</taxon>
        <taxon>Heliantheae alliance</taxon>
        <taxon>Eupatorieae</taxon>
        <taxon>Mikania</taxon>
    </lineage>
</organism>
<keyword evidence="3" id="KW-1185">Reference proteome</keyword>
<proteinExistence type="predicted"/>
<dbReference type="AlphaFoldDB" id="A0A5N6NKU4"/>
<name>A0A5N6NKU4_9ASTR</name>
<feature type="region of interest" description="Disordered" evidence="1">
    <location>
        <begin position="1"/>
        <end position="31"/>
    </location>
</feature>
<evidence type="ECO:0000256" key="1">
    <source>
        <dbReference type="SAM" id="MobiDB-lite"/>
    </source>
</evidence>
<feature type="compositionally biased region" description="Basic residues" evidence="1">
    <location>
        <begin position="1"/>
        <end position="10"/>
    </location>
</feature>
<comment type="caution">
    <text evidence="2">The sequence shown here is derived from an EMBL/GenBank/DDBJ whole genome shotgun (WGS) entry which is preliminary data.</text>
</comment>
<protein>
    <submittedName>
        <fullName evidence="2">Uncharacterized protein</fullName>
    </submittedName>
</protein>
<sequence length="89" mass="9617">MLKGRVRTSRRSVSVVEAEDGGNAGGERDPDGGTLGVLLMLHKVSRSFALVIQQLGTELRDAMVSELQMGINIKHYQACLHGIRAPDMA</sequence>
<reference evidence="2 3" key="1">
    <citation type="submission" date="2019-05" db="EMBL/GenBank/DDBJ databases">
        <title>Mikania micrantha, genome provides insights into the molecular mechanism of rapid growth.</title>
        <authorList>
            <person name="Liu B."/>
        </authorList>
    </citation>
    <scope>NUCLEOTIDE SEQUENCE [LARGE SCALE GENOMIC DNA]</scope>
    <source>
        <strain evidence="2">NLD-2019</strain>
        <tissue evidence="2">Leaf</tissue>
    </source>
</reference>
<dbReference type="EMBL" id="SZYD01000010">
    <property type="protein sequence ID" value="KAD4981911.1"/>
    <property type="molecule type" value="Genomic_DNA"/>
</dbReference>